<evidence type="ECO:0000259" key="13">
    <source>
        <dbReference type="Pfam" id="PF00155"/>
    </source>
</evidence>
<feature type="domain" description="Aminotransferase class I/classII large" evidence="13">
    <location>
        <begin position="32"/>
        <end position="377"/>
    </location>
</feature>
<dbReference type="Gene3D" id="3.40.640.10">
    <property type="entry name" value="Type I PLP-dependent aspartate aminotransferase-like (Major domain)"/>
    <property type="match status" value="1"/>
</dbReference>
<dbReference type="RefSeq" id="WP_345468757.1">
    <property type="nucleotide sequence ID" value="NZ_BAABLK010000037.1"/>
</dbReference>
<dbReference type="Gene3D" id="3.90.1150.10">
    <property type="entry name" value="Aspartate Aminotransferase, domain 1"/>
    <property type="match status" value="1"/>
</dbReference>
<name>A0ABP9TPX2_9MICC</name>
<dbReference type="EMBL" id="BAABLK010000037">
    <property type="protein sequence ID" value="GAA5228431.1"/>
    <property type="molecule type" value="Genomic_DNA"/>
</dbReference>
<dbReference type="InterPro" id="IPR015424">
    <property type="entry name" value="PyrdxlP-dep_Trfase"/>
</dbReference>
<reference evidence="15" key="1">
    <citation type="journal article" date="2019" name="Int. J. Syst. Evol. Microbiol.">
        <title>The Global Catalogue of Microorganisms (GCM) 10K type strain sequencing project: providing services to taxonomists for standard genome sequencing and annotation.</title>
        <authorList>
            <consortium name="The Broad Institute Genomics Platform"/>
            <consortium name="The Broad Institute Genome Sequencing Center for Infectious Disease"/>
            <person name="Wu L."/>
            <person name="Ma J."/>
        </authorList>
    </citation>
    <scope>NUCLEOTIDE SEQUENCE [LARGE SCALE GENOMIC DNA]</scope>
    <source>
        <strain evidence="15">JCM 18952</strain>
    </source>
</reference>
<comment type="similarity">
    <text evidence="3">Belongs to the class-II pyridoxal-phosphate-dependent aminotransferase family. BioF subfamily.</text>
</comment>
<evidence type="ECO:0000256" key="6">
    <source>
        <dbReference type="ARBA" id="ARBA00022679"/>
    </source>
</evidence>
<comment type="pathway">
    <text evidence="2">Cofactor biosynthesis; biotin biosynthesis.</text>
</comment>
<keyword evidence="8 12" id="KW-0663">Pyridoxal phosphate</keyword>
<sequence length="388" mass="40894">MPEDWTSWLESRARVRQLRGFQRTDTSRGLLMDLASNDYLGLSRHPEVQQAVTEAVGTYGAGATASRVATGTLGIHRELEQALSTYSGREKALVFSSGYMANLGLLQALGGPGSLFILDAHAHASLIDGARLSGAQVRMAGHNDPEVIQRLLRENFQEQTPRPRVAVVVESIYSLLGDAAPLARIAELCAEYNALLVIDEAHSLAATERGSAVCAAGLSSATHVLVTATLSKALGAQGGAVLFGGPNAGALREHLVNTSRSFLFDTALAPASAGAALKALELATSHRLNNLARNTDLVYETLSGNSGLRGLIEPGAGAVHSVRMPSADAAMRVTAALREKGIAVACFRPPSVPDGISRIRITAHAHHQPEELVTALQTVARTITEEPV</sequence>
<comment type="caution">
    <text evidence="14">The sequence shown here is derived from an EMBL/GenBank/DDBJ whole genome shotgun (WGS) entry which is preliminary data.</text>
</comment>
<evidence type="ECO:0000256" key="5">
    <source>
        <dbReference type="ARBA" id="ARBA00013187"/>
    </source>
</evidence>
<dbReference type="Pfam" id="PF00155">
    <property type="entry name" value="Aminotran_1_2"/>
    <property type="match status" value="1"/>
</dbReference>
<evidence type="ECO:0000256" key="11">
    <source>
        <dbReference type="ARBA" id="ARBA00047715"/>
    </source>
</evidence>
<keyword evidence="15" id="KW-1185">Reference proteome</keyword>
<dbReference type="SUPFAM" id="SSF53383">
    <property type="entry name" value="PLP-dependent transferases"/>
    <property type="match status" value="1"/>
</dbReference>
<evidence type="ECO:0000313" key="15">
    <source>
        <dbReference type="Proteomes" id="UP001501257"/>
    </source>
</evidence>
<comment type="subunit">
    <text evidence="4">Homodimer.</text>
</comment>
<dbReference type="PANTHER" id="PTHR13693:SF100">
    <property type="entry name" value="8-AMINO-7-OXONONANOATE SYNTHASE"/>
    <property type="match status" value="1"/>
</dbReference>
<evidence type="ECO:0000256" key="2">
    <source>
        <dbReference type="ARBA" id="ARBA00004746"/>
    </source>
</evidence>
<keyword evidence="7" id="KW-0093">Biotin biosynthesis</keyword>
<dbReference type="PROSITE" id="PS00599">
    <property type="entry name" value="AA_TRANSFER_CLASS_2"/>
    <property type="match status" value="1"/>
</dbReference>
<dbReference type="InterPro" id="IPR050087">
    <property type="entry name" value="AON_synthase_class-II"/>
</dbReference>
<evidence type="ECO:0000256" key="7">
    <source>
        <dbReference type="ARBA" id="ARBA00022756"/>
    </source>
</evidence>
<evidence type="ECO:0000256" key="8">
    <source>
        <dbReference type="ARBA" id="ARBA00022898"/>
    </source>
</evidence>
<keyword evidence="6" id="KW-0808">Transferase</keyword>
<evidence type="ECO:0000256" key="12">
    <source>
        <dbReference type="RuleBase" id="RU003693"/>
    </source>
</evidence>
<dbReference type="EC" id="2.3.1.47" evidence="5"/>
<organism evidence="14 15">
    <name type="scientific">Paeniglutamicibacter antarcticus</name>
    <dbReference type="NCBI Taxonomy" id="494023"/>
    <lineage>
        <taxon>Bacteria</taxon>
        <taxon>Bacillati</taxon>
        <taxon>Actinomycetota</taxon>
        <taxon>Actinomycetes</taxon>
        <taxon>Micrococcales</taxon>
        <taxon>Micrococcaceae</taxon>
        <taxon>Paeniglutamicibacter</taxon>
    </lineage>
</organism>
<comment type="catalytic activity">
    <reaction evidence="11">
        <text>6-carboxyhexanoyl-[ACP] + L-alanine + H(+) = (8S)-8-amino-7-oxononanoate + holo-[ACP] + CO2</text>
        <dbReference type="Rhea" id="RHEA:42288"/>
        <dbReference type="Rhea" id="RHEA-COMP:9685"/>
        <dbReference type="Rhea" id="RHEA-COMP:9955"/>
        <dbReference type="ChEBI" id="CHEBI:15378"/>
        <dbReference type="ChEBI" id="CHEBI:16526"/>
        <dbReference type="ChEBI" id="CHEBI:57972"/>
        <dbReference type="ChEBI" id="CHEBI:64479"/>
        <dbReference type="ChEBI" id="CHEBI:78846"/>
        <dbReference type="ChEBI" id="CHEBI:149468"/>
        <dbReference type="EC" id="2.3.1.47"/>
    </reaction>
</comment>
<accession>A0ABP9TPX2</accession>
<dbReference type="InterPro" id="IPR015421">
    <property type="entry name" value="PyrdxlP-dep_Trfase_major"/>
</dbReference>
<dbReference type="Proteomes" id="UP001501257">
    <property type="component" value="Unassembled WGS sequence"/>
</dbReference>
<evidence type="ECO:0000256" key="3">
    <source>
        <dbReference type="ARBA" id="ARBA00010008"/>
    </source>
</evidence>
<dbReference type="InterPro" id="IPR004839">
    <property type="entry name" value="Aminotransferase_I/II_large"/>
</dbReference>
<evidence type="ECO:0000256" key="10">
    <source>
        <dbReference type="ARBA" id="ARBA00033381"/>
    </source>
</evidence>
<dbReference type="PANTHER" id="PTHR13693">
    <property type="entry name" value="CLASS II AMINOTRANSFERASE/8-AMINO-7-OXONONANOATE SYNTHASE"/>
    <property type="match status" value="1"/>
</dbReference>
<gene>
    <name evidence="14" type="ORF">GCM10025778_29650</name>
</gene>
<protein>
    <recommendedName>
        <fullName evidence="5">8-amino-7-oxononanoate synthase</fullName>
        <ecNumber evidence="5">2.3.1.47</ecNumber>
    </recommendedName>
    <alternativeName>
        <fullName evidence="9">7-keto-8-amino-pelargonic acid synthase</fullName>
    </alternativeName>
    <alternativeName>
        <fullName evidence="10">8-amino-7-ketopelargonate synthase</fullName>
    </alternativeName>
</protein>
<evidence type="ECO:0000313" key="14">
    <source>
        <dbReference type="EMBL" id="GAA5228431.1"/>
    </source>
</evidence>
<evidence type="ECO:0000256" key="9">
    <source>
        <dbReference type="ARBA" id="ARBA00032610"/>
    </source>
</evidence>
<comment type="cofactor">
    <cofactor evidence="1 12">
        <name>pyridoxal 5'-phosphate</name>
        <dbReference type="ChEBI" id="CHEBI:597326"/>
    </cofactor>
</comment>
<dbReference type="InterPro" id="IPR015422">
    <property type="entry name" value="PyrdxlP-dep_Trfase_small"/>
</dbReference>
<evidence type="ECO:0000256" key="1">
    <source>
        <dbReference type="ARBA" id="ARBA00001933"/>
    </source>
</evidence>
<dbReference type="InterPro" id="IPR001917">
    <property type="entry name" value="Aminotrans_II_pyridoxalP_BS"/>
</dbReference>
<proteinExistence type="inferred from homology"/>
<evidence type="ECO:0000256" key="4">
    <source>
        <dbReference type="ARBA" id="ARBA00011738"/>
    </source>
</evidence>